<dbReference type="EMBL" id="JAVDTI010000011">
    <property type="protein sequence ID" value="MDR6809610.1"/>
    <property type="molecule type" value="Genomic_DNA"/>
</dbReference>
<reference evidence="9 10" key="1">
    <citation type="submission" date="2023-07" db="EMBL/GenBank/DDBJ databases">
        <title>Sorghum-associated microbial communities from plants grown in Nebraska, USA.</title>
        <authorList>
            <person name="Schachtman D."/>
        </authorList>
    </citation>
    <scope>NUCLEOTIDE SEQUENCE [LARGE SCALE GENOMIC DNA]</scope>
    <source>
        <strain evidence="9 10">BE57</strain>
    </source>
</reference>
<keyword evidence="6" id="KW-0472">Membrane</keyword>
<dbReference type="PANTHER" id="PTHR30026">
    <property type="entry name" value="OUTER MEMBRANE PROTEIN TOLC"/>
    <property type="match status" value="1"/>
</dbReference>
<dbReference type="PANTHER" id="PTHR30026:SF20">
    <property type="entry name" value="OUTER MEMBRANE PROTEIN TOLC"/>
    <property type="match status" value="1"/>
</dbReference>
<evidence type="ECO:0000313" key="10">
    <source>
        <dbReference type="Proteomes" id="UP001264980"/>
    </source>
</evidence>
<sequence>MHKYIVKIMLAILLCSQQAVSQQMPKVLSLDEAISRSIETYPSIRAKLAEIQASKAEAAASRVGYTLPAISFQAQALYATSNQVRGTFFPNEGTAIPTSGGIKVNGYTSDAVLSSFSTLLGSYKLVNFGKKKTDETLSKARIEQASADYERELFEHKVEVADAYLLTLVFQDALKVQQKNFDRIQAFYSVIHATAAAGLRPGVDSSMAAAELSKASVVLLESQKIAEQQKIKLAELLGGESPNFELVSDKFNVTLPVYNVHNIQQENPLLKFYEKRIGSSIAQTQAIRKSYLPSIMARGALWARGSGISDRTDDAGNFAYNSSLSGLKFRAYDYMAGLTTLWNISDVFRTKQQARSQQYLTESYQQQFNEARLRVDGQMQTADLQYASSLKVVEQAPIQLSAAQAAYAQADARYQAGLSTVVELTQSIALLNRAEIDQIIAHNNVWRSFLQKLAAVGDITDFLNQAK</sequence>
<dbReference type="Proteomes" id="UP001264980">
    <property type="component" value="Unassembled WGS sequence"/>
</dbReference>
<evidence type="ECO:0000313" key="9">
    <source>
        <dbReference type="EMBL" id="MDR6809610.1"/>
    </source>
</evidence>
<evidence type="ECO:0000256" key="7">
    <source>
        <dbReference type="ARBA" id="ARBA00023237"/>
    </source>
</evidence>
<evidence type="ECO:0000256" key="3">
    <source>
        <dbReference type="ARBA" id="ARBA00022448"/>
    </source>
</evidence>
<evidence type="ECO:0000256" key="8">
    <source>
        <dbReference type="SAM" id="SignalP"/>
    </source>
</evidence>
<evidence type="ECO:0000256" key="2">
    <source>
        <dbReference type="ARBA" id="ARBA00007613"/>
    </source>
</evidence>
<comment type="subcellular location">
    <subcellularLocation>
        <location evidence="1">Cell outer membrane</location>
    </subcellularLocation>
</comment>
<organism evidence="9 10">
    <name type="scientific">Dyadobacter fermentans</name>
    <dbReference type="NCBI Taxonomy" id="94254"/>
    <lineage>
        <taxon>Bacteria</taxon>
        <taxon>Pseudomonadati</taxon>
        <taxon>Bacteroidota</taxon>
        <taxon>Cytophagia</taxon>
        <taxon>Cytophagales</taxon>
        <taxon>Spirosomataceae</taxon>
        <taxon>Dyadobacter</taxon>
    </lineage>
</organism>
<evidence type="ECO:0000256" key="5">
    <source>
        <dbReference type="ARBA" id="ARBA00022692"/>
    </source>
</evidence>
<name>A0ABU1R890_9BACT</name>
<comment type="caution">
    <text evidence="9">The sequence shown here is derived from an EMBL/GenBank/DDBJ whole genome shotgun (WGS) entry which is preliminary data.</text>
</comment>
<dbReference type="InterPro" id="IPR051906">
    <property type="entry name" value="TolC-like"/>
</dbReference>
<feature type="chain" id="PRO_5047218688" evidence="8">
    <location>
        <begin position="22"/>
        <end position="467"/>
    </location>
</feature>
<dbReference type="RefSeq" id="WP_309993307.1">
    <property type="nucleotide sequence ID" value="NZ_JAVDTI010000011.1"/>
</dbReference>
<feature type="signal peptide" evidence="8">
    <location>
        <begin position="1"/>
        <end position="21"/>
    </location>
</feature>
<keyword evidence="4" id="KW-1134">Transmembrane beta strand</keyword>
<accession>A0ABU1R890</accession>
<gene>
    <name evidence="9" type="ORF">J2W84_006686</name>
</gene>
<comment type="similarity">
    <text evidence="2">Belongs to the outer membrane factor (OMF) (TC 1.B.17) family.</text>
</comment>
<keyword evidence="10" id="KW-1185">Reference proteome</keyword>
<dbReference type="SUPFAM" id="SSF56954">
    <property type="entry name" value="Outer membrane efflux proteins (OEP)"/>
    <property type="match status" value="1"/>
</dbReference>
<dbReference type="Pfam" id="PF02321">
    <property type="entry name" value="OEP"/>
    <property type="match status" value="2"/>
</dbReference>
<keyword evidence="3" id="KW-0813">Transport</keyword>
<dbReference type="Gene3D" id="1.20.1600.10">
    <property type="entry name" value="Outer membrane efflux proteins (OEP)"/>
    <property type="match status" value="1"/>
</dbReference>
<protein>
    <submittedName>
        <fullName evidence="9">Outer membrane protein TolC</fullName>
    </submittedName>
</protein>
<proteinExistence type="inferred from homology"/>
<keyword evidence="7" id="KW-0998">Cell outer membrane</keyword>
<evidence type="ECO:0000256" key="1">
    <source>
        <dbReference type="ARBA" id="ARBA00004442"/>
    </source>
</evidence>
<keyword evidence="5" id="KW-0812">Transmembrane</keyword>
<dbReference type="InterPro" id="IPR003423">
    <property type="entry name" value="OMP_efflux"/>
</dbReference>
<evidence type="ECO:0000256" key="6">
    <source>
        <dbReference type="ARBA" id="ARBA00023136"/>
    </source>
</evidence>
<keyword evidence="8" id="KW-0732">Signal</keyword>
<evidence type="ECO:0000256" key="4">
    <source>
        <dbReference type="ARBA" id="ARBA00022452"/>
    </source>
</evidence>